<dbReference type="RefSeq" id="YP_009246368.1">
    <property type="nucleotide sequence ID" value="NC_029898.1"/>
</dbReference>
<organism evidence="1 2">
    <name type="scientific">Bat mastadenovirus WIV9</name>
    <dbReference type="NCBI Taxonomy" id="1788436"/>
    <lineage>
        <taxon>Viruses</taxon>
        <taxon>Varidnaviria</taxon>
        <taxon>Bamfordvirae</taxon>
        <taxon>Preplasmiviricota</taxon>
        <taxon>Polisuviricotina</taxon>
        <taxon>Pharingeaviricetes</taxon>
        <taxon>Rowavirales</taxon>
        <taxon>Adenoviridae</taxon>
        <taxon>Mastadenovirus</taxon>
        <taxon>Mastadenovirus rhinolopidae</taxon>
        <taxon>Bat mastadenovirus C</taxon>
    </lineage>
</organism>
<accession>A0A161DYQ6</accession>
<name>A0A161DYQ6_9ADEN</name>
<proteinExistence type="predicted"/>
<reference evidence="1 2" key="1">
    <citation type="journal article" date="2016" name="J. Gen. Virol.">
        <title>Novel bat adenoviruses with an extremely large E3 gene.</title>
        <authorList>
            <person name="Tan B."/>
            <person name="Yang X.L."/>
            <person name="Ge X.Y."/>
            <person name="Peng C."/>
            <person name="Zhang Y.Z."/>
            <person name="Zhang L.B."/>
            <person name="Shi Z.L."/>
        </authorList>
    </citation>
    <scope>NUCLEOTIDE SEQUENCE [LARGE SCALE GENOMIC DNA]</scope>
    <source>
        <strain evidence="1">WIV9</strain>
    </source>
</reference>
<protein>
    <submittedName>
        <fullName evidence="1">E4 ORF6/7</fullName>
    </submittedName>
</protein>
<dbReference type="EMBL" id="KT698853">
    <property type="protein sequence ID" value="AMB43070.1"/>
    <property type="molecule type" value="Genomic_DNA"/>
</dbReference>
<evidence type="ECO:0000313" key="1">
    <source>
        <dbReference type="EMBL" id="AMB43070.1"/>
    </source>
</evidence>
<dbReference type="GeneID" id="27246343"/>
<keyword evidence="2" id="KW-1185">Reference proteome</keyword>
<dbReference type="OrthoDB" id="14429at10239"/>
<evidence type="ECO:0000313" key="2">
    <source>
        <dbReference type="Proteomes" id="UP000155737"/>
    </source>
</evidence>
<dbReference type="KEGG" id="vg:27246343"/>
<dbReference type="Proteomes" id="UP000155737">
    <property type="component" value="Segment"/>
</dbReference>
<sequence>MANSVVPRGPRPQVPTHPLVDVDQSCLDLGNDEHESCTSPLLNGLPHLRLSSEGFVSITSDDFLVEENTVSLQLSRRQRRRRRLDPYVQISPEDIYKSCHSTRRLYCVQWSGGGGITVRVHSTPAVILPHNKK</sequence>